<proteinExistence type="predicted"/>
<name>A0ACD5YRJ8_AVESA</name>
<reference evidence="1" key="2">
    <citation type="submission" date="2025-09" db="UniProtKB">
        <authorList>
            <consortium name="EnsemblPlants"/>
        </authorList>
    </citation>
    <scope>IDENTIFICATION</scope>
</reference>
<dbReference type="EnsemblPlants" id="AVESA.00010b.r2.6AG1011420.1">
    <property type="protein sequence ID" value="AVESA.00010b.r2.6AG1011420.1.CDS"/>
    <property type="gene ID" value="AVESA.00010b.r2.6AG1011420"/>
</dbReference>
<keyword evidence="2" id="KW-1185">Reference proteome</keyword>
<accession>A0ACD5YRJ8</accession>
<evidence type="ECO:0000313" key="1">
    <source>
        <dbReference type="EnsemblPlants" id="AVESA.00010b.r2.6AG1011420.1.CDS"/>
    </source>
</evidence>
<reference evidence="1" key="1">
    <citation type="submission" date="2021-05" db="EMBL/GenBank/DDBJ databases">
        <authorList>
            <person name="Scholz U."/>
            <person name="Mascher M."/>
            <person name="Fiebig A."/>
        </authorList>
    </citation>
    <scope>NUCLEOTIDE SEQUENCE [LARGE SCALE GENOMIC DNA]</scope>
</reference>
<organism evidence="1 2">
    <name type="scientific">Avena sativa</name>
    <name type="common">Oat</name>
    <dbReference type="NCBI Taxonomy" id="4498"/>
    <lineage>
        <taxon>Eukaryota</taxon>
        <taxon>Viridiplantae</taxon>
        <taxon>Streptophyta</taxon>
        <taxon>Embryophyta</taxon>
        <taxon>Tracheophyta</taxon>
        <taxon>Spermatophyta</taxon>
        <taxon>Magnoliopsida</taxon>
        <taxon>Liliopsida</taxon>
        <taxon>Poales</taxon>
        <taxon>Poaceae</taxon>
        <taxon>BOP clade</taxon>
        <taxon>Pooideae</taxon>
        <taxon>Poodae</taxon>
        <taxon>Poeae</taxon>
        <taxon>Poeae Chloroplast Group 1 (Aveneae type)</taxon>
        <taxon>Aveninae</taxon>
        <taxon>Avena</taxon>
    </lineage>
</organism>
<evidence type="ECO:0000313" key="2">
    <source>
        <dbReference type="Proteomes" id="UP001732700"/>
    </source>
</evidence>
<sequence>MARQTVRFYPQLIRGAEEDPRMPAEMRHGLARETLDPHKNLVLNFFYPFLLESPVSTAAPLSCAAAEDSVDRVSLLPDNLLRRVVSRLPAKDGARTAALSSRWRHLWRSAPLVLVDTHLLPAKRAGARPARAGAVSRAVTAAVSAVLEAHPGSFSFVSLTCNFMGRADRAVLARWVQLFATKGVSDLVLVNRPWPLPHSAVCLPVALFSCASLRRLYLGAWVFPDTATLPRGAAFPSLRELVLGCVIVTDKDLDFVLAASPVLEILAVVGNQTQLHARLASQSLRCAQFCVSTVEEVAVVDAPRLERLFIWCSSSHDQPSKKASTRVKIGRAPHLRLLGYLRPGVHILQIGNTTINAGTKVSPSTIVPSVQMLALSLQFGIRNEVKMLPSFLRCFPNVEALCIKSEETLEPTGNIRLKFWQDNGLIECIRSRLKSIVFREYHGHENEFAFLMFIAENAQVLERMVVELKLGKYAAPMEIAIKLKALESAKWASGSIKLQLTFSKFPSAWSLAKGSDLSCDDPFLCLCYMPTYFSVRDSSGQFQPLGYL</sequence>
<dbReference type="Proteomes" id="UP001732700">
    <property type="component" value="Chromosome 6A"/>
</dbReference>
<protein>
    <submittedName>
        <fullName evidence="1">Uncharacterized protein</fullName>
    </submittedName>
</protein>